<comment type="caution">
    <text evidence="1">The sequence shown here is derived from an EMBL/GenBank/DDBJ whole genome shotgun (WGS) entry which is preliminary data.</text>
</comment>
<dbReference type="Gene3D" id="2.60.40.1080">
    <property type="match status" value="1"/>
</dbReference>
<organism evidence="1 2">
    <name type="scientific">Caproiciproducens galactitolivorans</name>
    <dbReference type="NCBI Taxonomy" id="642589"/>
    <lineage>
        <taxon>Bacteria</taxon>
        <taxon>Bacillati</taxon>
        <taxon>Bacillota</taxon>
        <taxon>Clostridia</taxon>
        <taxon>Eubacteriales</taxon>
        <taxon>Acutalibacteraceae</taxon>
        <taxon>Caproiciproducens</taxon>
    </lineage>
</organism>
<name>A0A4Z0YAY3_9FIRM</name>
<dbReference type="SUPFAM" id="SSF49373">
    <property type="entry name" value="Invasin/intimin cell-adhesion fragments"/>
    <property type="match status" value="1"/>
</dbReference>
<dbReference type="RefSeq" id="WP_135660242.1">
    <property type="nucleotide sequence ID" value="NZ_SRMQ01000009.1"/>
</dbReference>
<dbReference type="InterPro" id="IPR008964">
    <property type="entry name" value="Invasin/intimin_cell_adhesion"/>
</dbReference>
<proteinExistence type="predicted"/>
<evidence type="ECO:0008006" key="3">
    <source>
        <dbReference type="Google" id="ProtNLM"/>
    </source>
</evidence>
<accession>A0A4Z0YAY3</accession>
<evidence type="ECO:0000313" key="2">
    <source>
        <dbReference type="Proteomes" id="UP000297714"/>
    </source>
</evidence>
<dbReference type="Proteomes" id="UP000297714">
    <property type="component" value="Unassembled WGS sequence"/>
</dbReference>
<evidence type="ECO:0000313" key="1">
    <source>
        <dbReference type="EMBL" id="TGJ75963.1"/>
    </source>
</evidence>
<dbReference type="EMBL" id="SRMQ01000009">
    <property type="protein sequence ID" value="TGJ75963.1"/>
    <property type="molecule type" value="Genomic_DNA"/>
</dbReference>
<protein>
    <recommendedName>
        <fullName evidence="3">Bacterial Ig-like domain protein</fullName>
    </recommendedName>
</protein>
<gene>
    <name evidence="1" type="ORF">CAGA_19390</name>
</gene>
<dbReference type="OrthoDB" id="9850917at2"/>
<keyword evidence="2" id="KW-1185">Reference proteome</keyword>
<dbReference type="AlphaFoldDB" id="A0A4Z0YAY3"/>
<sequence length="212" mass="22014">MKRLWNQKRIGTLLALAVGIFAAFHFAVPVSAGEEIAASNLILGSITLKENSSYVSEEYAGVINLNVKNTDIVCASIDSQNRVVITAVGSGSTTVSYWCRHSVSEGWVNTIVPVTVSGQSSSAATVNADEAGVVFAQQNVNVGRGASYTANDIKVNGISTGAANLLWVSSSDAVASVNKTTGEIQGVSAGTATVYAIDPNTKYCGYLNVTVS</sequence>
<reference evidence="1 2" key="1">
    <citation type="submission" date="2019-04" db="EMBL/GenBank/DDBJ databases">
        <authorList>
            <person name="Poehlein A."/>
            <person name="Bengelsdorf F.R."/>
            <person name="Duerre P."/>
            <person name="Daniel R."/>
        </authorList>
    </citation>
    <scope>NUCLEOTIDE SEQUENCE [LARGE SCALE GENOMIC DNA]</scope>
    <source>
        <strain evidence="1 2">BS-1</strain>
    </source>
</reference>